<proteinExistence type="predicted"/>
<dbReference type="EMBL" id="QJKJ01001374">
    <property type="protein sequence ID" value="RDY07917.1"/>
    <property type="molecule type" value="Genomic_DNA"/>
</dbReference>
<gene>
    <name evidence="1" type="primary">NAC047</name>
    <name evidence="1" type="ORF">CR513_07904</name>
</gene>
<dbReference type="AlphaFoldDB" id="A0A371HYN8"/>
<organism evidence="1 2">
    <name type="scientific">Mucuna pruriens</name>
    <name type="common">Velvet bean</name>
    <name type="synonym">Dolichos pruriens</name>
    <dbReference type="NCBI Taxonomy" id="157652"/>
    <lineage>
        <taxon>Eukaryota</taxon>
        <taxon>Viridiplantae</taxon>
        <taxon>Streptophyta</taxon>
        <taxon>Embryophyta</taxon>
        <taxon>Tracheophyta</taxon>
        <taxon>Spermatophyta</taxon>
        <taxon>Magnoliopsida</taxon>
        <taxon>eudicotyledons</taxon>
        <taxon>Gunneridae</taxon>
        <taxon>Pentapetalae</taxon>
        <taxon>rosids</taxon>
        <taxon>fabids</taxon>
        <taxon>Fabales</taxon>
        <taxon>Fabaceae</taxon>
        <taxon>Papilionoideae</taxon>
        <taxon>50 kb inversion clade</taxon>
        <taxon>NPAAA clade</taxon>
        <taxon>indigoferoid/millettioid clade</taxon>
        <taxon>Phaseoleae</taxon>
        <taxon>Mucuna</taxon>
    </lineage>
</organism>
<name>A0A371HYN8_MUCPR</name>
<reference evidence="1" key="1">
    <citation type="submission" date="2018-05" db="EMBL/GenBank/DDBJ databases">
        <title>Draft genome of Mucuna pruriens seed.</title>
        <authorList>
            <person name="Nnadi N.E."/>
            <person name="Vos R."/>
            <person name="Hasami M.H."/>
            <person name="Devisetty U.K."/>
            <person name="Aguiy J.C."/>
        </authorList>
    </citation>
    <scope>NUCLEOTIDE SEQUENCE [LARGE SCALE GENOMIC DNA]</scope>
    <source>
        <strain evidence="1">JCA_2017</strain>
    </source>
</reference>
<evidence type="ECO:0000313" key="2">
    <source>
        <dbReference type="Proteomes" id="UP000257109"/>
    </source>
</evidence>
<keyword evidence="2" id="KW-1185">Reference proteome</keyword>
<dbReference type="Proteomes" id="UP000257109">
    <property type="component" value="Unassembled WGS sequence"/>
</dbReference>
<dbReference type="OrthoDB" id="1921961at2759"/>
<protein>
    <submittedName>
        <fullName evidence="1">NAC transcription factor 47</fullName>
    </submittedName>
</protein>
<accession>A0A371HYN8</accession>
<sequence>LDDWVLCRIYKKSKHAESSTREAGTVQVNEQDQAEEEEQIKDTLLPISKSLVPSPQATLISQKSLSFSNLLDATDYTMLSTILSENHSNYPTPSEGLFNCENMDQDTPQNYHNNNSYLFQKNPLENMTRPKRQLSNIDQDMLYPSKKYHSSSCNFSNTNLQNQNPQWNFMFKQPFMNHQLHPGPEYLRFQ</sequence>
<feature type="non-terminal residue" evidence="1">
    <location>
        <position position="1"/>
    </location>
</feature>
<evidence type="ECO:0000313" key="1">
    <source>
        <dbReference type="EMBL" id="RDY07917.1"/>
    </source>
</evidence>
<comment type="caution">
    <text evidence="1">The sequence shown here is derived from an EMBL/GenBank/DDBJ whole genome shotgun (WGS) entry which is preliminary data.</text>
</comment>